<sequence length="222" mass="25181">MAESRNVGVTGASRIFDMLRQDLLDGRFAAGDKLAISALRDHYDVSLSPLREALNRLAAYGLLEQENQRGFRVPRLSREELDDIMTMRKALEGMALERAILQGDAEWESHLLAAAHRLKRADEAGLTGNEWEALHAEFHHTLVRPCGSVWLLRFIAQLHDQFDRYRRLAPAIPEIRCELDRQHGELMTLALERSVEGARELLDDHIQLSYRVALGSCGEQTT</sequence>
<dbReference type="SMART" id="SM00345">
    <property type="entry name" value="HTH_GNTR"/>
    <property type="match status" value="1"/>
</dbReference>
<dbReference type="InterPro" id="IPR011711">
    <property type="entry name" value="GntR_C"/>
</dbReference>
<dbReference type="InterPro" id="IPR000524">
    <property type="entry name" value="Tscrpt_reg_HTH_GntR"/>
</dbReference>
<dbReference type="InterPro" id="IPR008920">
    <property type="entry name" value="TF_FadR/GntR_C"/>
</dbReference>
<organism evidence="5 6">
    <name type="scientific">Modicisalibacter luteus</name>
    <dbReference type="NCBI Taxonomy" id="453962"/>
    <lineage>
        <taxon>Bacteria</taxon>
        <taxon>Pseudomonadati</taxon>
        <taxon>Pseudomonadota</taxon>
        <taxon>Gammaproteobacteria</taxon>
        <taxon>Oceanospirillales</taxon>
        <taxon>Halomonadaceae</taxon>
        <taxon>Modicisalibacter</taxon>
    </lineage>
</organism>
<keyword evidence="1" id="KW-0805">Transcription regulation</keyword>
<evidence type="ECO:0000313" key="5">
    <source>
        <dbReference type="EMBL" id="MFC3293517.1"/>
    </source>
</evidence>
<dbReference type="Gene3D" id="1.10.10.10">
    <property type="entry name" value="Winged helix-like DNA-binding domain superfamily/Winged helix DNA-binding domain"/>
    <property type="match status" value="1"/>
</dbReference>
<comment type="caution">
    <text evidence="5">The sequence shown here is derived from an EMBL/GenBank/DDBJ whole genome shotgun (WGS) entry which is preliminary data.</text>
</comment>
<reference evidence="6" key="1">
    <citation type="journal article" date="2019" name="Int. J. Syst. Evol. Microbiol.">
        <title>The Global Catalogue of Microorganisms (GCM) 10K type strain sequencing project: providing services to taxonomists for standard genome sequencing and annotation.</title>
        <authorList>
            <consortium name="The Broad Institute Genomics Platform"/>
            <consortium name="The Broad Institute Genome Sequencing Center for Infectious Disease"/>
            <person name="Wu L."/>
            <person name="Ma J."/>
        </authorList>
    </citation>
    <scope>NUCLEOTIDE SEQUENCE [LARGE SCALE GENOMIC DNA]</scope>
    <source>
        <strain evidence="6">KCTC 12847</strain>
    </source>
</reference>
<keyword evidence="2" id="KW-0238">DNA-binding</keyword>
<dbReference type="Proteomes" id="UP001595640">
    <property type="component" value="Unassembled WGS sequence"/>
</dbReference>
<dbReference type="RefSeq" id="WP_019017784.1">
    <property type="nucleotide sequence ID" value="NZ_BMXD01000001.1"/>
</dbReference>
<dbReference type="PANTHER" id="PTHR43537:SF20">
    <property type="entry name" value="HTH-TYPE TRANSCRIPTIONAL REPRESSOR GLAR"/>
    <property type="match status" value="1"/>
</dbReference>
<dbReference type="Gene3D" id="1.20.120.530">
    <property type="entry name" value="GntR ligand-binding domain-like"/>
    <property type="match status" value="1"/>
</dbReference>
<dbReference type="SUPFAM" id="SSF46785">
    <property type="entry name" value="Winged helix' DNA-binding domain"/>
    <property type="match status" value="1"/>
</dbReference>
<dbReference type="Pfam" id="PF00392">
    <property type="entry name" value="GntR"/>
    <property type="match status" value="1"/>
</dbReference>
<evidence type="ECO:0000256" key="2">
    <source>
        <dbReference type="ARBA" id="ARBA00023125"/>
    </source>
</evidence>
<evidence type="ECO:0000259" key="4">
    <source>
        <dbReference type="PROSITE" id="PS50949"/>
    </source>
</evidence>
<evidence type="ECO:0000313" key="6">
    <source>
        <dbReference type="Proteomes" id="UP001595640"/>
    </source>
</evidence>
<evidence type="ECO:0000256" key="1">
    <source>
        <dbReference type="ARBA" id="ARBA00023015"/>
    </source>
</evidence>
<dbReference type="PANTHER" id="PTHR43537">
    <property type="entry name" value="TRANSCRIPTIONAL REGULATOR, GNTR FAMILY"/>
    <property type="match status" value="1"/>
</dbReference>
<dbReference type="SUPFAM" id="SSF48008">
    <property type="entry name" value="GntR ligand-binding domain-like"/>
    <property type="match status" value="1"/>
</dbReference>
<dbReference type="EMBL" id="JBHRUH010000031">
    <property type="protein sequence ID" value="MFC3293517.1"/>
    <property type="molecule type" value="Genomic_DNA"/>
</dbReference>
<accession>A0ABV7M3R4</accession>
<protein>
    <submittedName>
        <fullName evidence="5">GntR family transcriptional regulator</fullName>
    </submittedName>
</protein>
<proteinExistence type="predicted"/>
<feature type="domain" description="HTH gntR-type" evidence="4">
    <location>
        <begin position="9"/>
        <end position="76"/>
    </location>
</feature>
<dbReference type="SMART" id="SM00895">
    <property type="entry name" value="FCD"/>
    <property type="match status" value="1"/>
</dbReference>
<dbReference type="PROSITE" id="PS50949">
    <property type="entry name" value="HTH_GNTR"/>
    <property type="match status" value="1"/>
</dbReference>
<keyword evidence="6" id="KW-1185">Reference proteome</keyword>
<gene>
    <name evidence="5" type="ORF">ACFOEI_15785</name>
</gene>
<name>A0ABV7M3R4_9GAMM</name>
<dbReference type="InterPro" id="IPR036390">
    <property type="entry name" value="WH_DNA-bd_sf"/>
</dbReference>
<dbReference type="Pfam" id="PF07729">
    <property type="entry name" value="FCD"/>
    <property type="match status" value="1"/>
</dbReference>
<dbReference type="InterPro" id="IPR036388">
    <property type="entry name" value="WH-like_DNA-bd_sf"/>
</dbReference>
<evidence type="ECO:0000256" key="3">
    <source>
        <dbReference type="ARBA" id="ARBA00023163"/>
    </source>
</evidence>
<keyword evidence="3" id="KW-0804">Transcription</keyword>